<evidence type="ECO:0000313" key="14">
    <source>
        <dbReference type="Proteomes" id="UP000199069"/>
    </source>
</evidence>
<keyword evidence="3" id="KW-0694">RNA-binding</keyword>
<proteinExistence type="inferred from homology"/>
<evidence type="ECO:0000256" key="5">
    <source>
        <dbReference type="SAM" id="MobiDB-lite"/>
    </source>
</evidence>
<reference evidence="12 14" key="1">
    <citation type="submission" date="2015-07" db="EMBL/GenBank/DDBJ databases">
        <authorList>
            <person name="Cajimat M.N.B."/>
            <person name="Milazzo M.L."/>
            <person name="Fulhorst C.F."/>
        </authorList>
    </citation>
    <scope>NUCLEOTIDE SEQUENCE [LARGE SCALE GENOMIC DNA]</scope>
    <source>
        <strain evidence="12">Single colony</strain>
    </source>
</reference>
<dbReference type="InterPro" id="IPR035369">
    <property type="entry name" value="Nrap_D4"/>
</dbReference>
<reference evidence="13 15" key="2">
    <citation type="journal article" date="2018" name="Elife">
        <title>Functional genomics of lipid metabolism in the oleaginous yeast Rhodosporidium toruloides.</title>
        <authorList>
            <person name="Coradetti S.T."/>
            <person name="Pinel D."/>
            <person name="Geiselman G."/>
            <person name="Ito M."/>
            <person name="Mondo S."/>
            <person name="Reilly M.C."/>
            <person name="Cheng Y.F."/>
            <person name="Bauer S."/>
            <person name="Grigoriev I."/>
            <person name="Gladden J.M."/>
            <person name="Simmons B.A."/>
            <person name="Brem R."/>
            <person name="Arkin A.P."/>
            <person name="Skerker J.M."/>
        </authorList>
    </citation>
    <scope>NUCLEOTIDE SEQUENCE [LARGE SCALE GENOMIC DNA]</scope>
    <source>
        <strain evidence="13 15">NBRC 0880</strain>
    </source>
</reference>
<evidence type="ECO:0000259" key="7">
    <source>
        <dbReference type="Pfam" id="PF17403"/>
    </source>
</evidence>
<feature type="compositionally biased region" description="Acidic residues" evidence="5">
    <location>
        <begin position="31"/>
        <end position="42"/>
    </location>
</feature>
<protein>
    <submittedName>
        <fullName evidence="13">Nrap protein-domain containing protein</fullName>
    </submittedName>
</protein>
<feature type="domain" description="Nrap protein" evidence="10">
    <location>
        <begin position="990"/>
        <end position="1159"/>
    </location>
</feature>
<name>A0A0K3C608_RHOTO</name>
<dbReference type="STRING" id="5286.A0A0K3C608"/>
<dbReference type="InterPro" id="IPR035370">
    <property type="entry name" value="Nrap_D5"/>
</dbReference>
<evidence type="ECO:0000313" key="12">
    <source>
        <dbReference type="EMBL" id="CTR05134.1"/>
    </source>
</evidence>
<comment type="similarity">
    <text evidence="2">Belongs to the NRAP family.</text>
</comment>
<feature type="region of interest" description="Disordered" evidence="5">
    <location>
        <begin position="1"/>
        <end position="150"/>
    </location>
</feature>
<dbReference type="PANTHER" id="PTHR17972">
    <property type="entry name" value="NUCLEOLAR RNA-ASSOCIATED PROTEIN"/>
    <property type="match status" value="1"/>
</dbReference>
<dbReference type="EMBL" id="CWKI01000002">
    <property type="protein sequence ID" value="CTR05134.1"/>
    <property type="molecule type" value="Genomic_DNA"/>
</dbReference>
<feature type="domain" description="Nrap protein" evidence="11">
    <location>
        <begin position="1161"/>
        <end position="1303"/>
    </location>
</feature>
<keyword evidence="4" id="KW-0539">Nucleus</keyword>
<dbReference type="Gene3D" id="1.10.1410.10">
    <property type="match status" value="1"/>
</dbReference>
<dbReference type="OMA" id="DERAHIP"/>
<feature type="compositionally biased region" description="Acidic residues" evidence="5">
    <location>
        <begin position="55"/>
        <end position="106"/>
    </location>
</feature>
<dbReference type="Pfam" id="PF17407">
    <property type="entry name" value="Nrap_D6"/>
    <property type="match status" value="1"/>
</dbReference>
<evidence type="ECO:0000256" key="2">
    <source>
        <dbReference type="ARBA" id="ARBA00006674"/>
    </source>
</evidence>
<evidence type="ECO:0000259" key="10">
    <source>
        <dbReference type="Pfam" id="PF17406"/>
    </source>
</evidence>
<evidence type="ECO:0000256" key="4">
    <source>
        <dbReference type="ARBA" id="ARBA00023242"/>
    </source>
</evidence>
<accession>A0A0K3C608</accession>
<dbReference type="GO" id="GO:0006364">
    <property type="term" value="P:rRNA processing"/>
    <property type="evidence" value="ECO:0007669"/>
    <property type="project" value="TreeGrafter"/>
</dbReference>
<organism evidence="12 14">
    <name type="scientific">Rhodotorula toruloides</name>
    <name type="common">Yeast</name>
    <name type="synonym">Rhodosporidium toruloides</name>
    <dbReference type="NCBI Taxonomy" id="5286"/>
    <lineage>
        <taxon>Eukaryota</taxon>
        <taxon>Fungi</taxon>
        <taxon>Dikarya</taxon>
        <taxon>Basidiomycota</taxon>
        <taxon>Pucciniomycotina</taxon>
        <taxon>Microbotryomycetes</taxon>
        <taxon>Sporidiobolales</taxon>
        <taxon>Sporidiobolaceae</taxon>
        <taxon>Rhodotorula</taxon>
    </lineage>
</organism>
<evidence type="ECO:0000313" key="15">
    <source>
        <dbReference type="Proteomes" id="UP000239560"/>
    </source>
</evidence>
<feature type="domain" description="Nrap protein" evidence="8">
    <location>
        <begin position="603"/>
        <end position="759"/>
    </location>
</feature>
<dbReference type="Gene3D" id="3.30.70.3030">
    <property type="match status" value="1"/>
</dbReference>
<sequence>MARSAKRTAPAATLHAAKKARTAPARRDEAAELDGDESEVNEFEGFGGSDGMMSGEEDALDDEDGSLEALDVQESDEEDEEDSIAGDGQDEGSDMDDQMISDDGEDLYANLDREMGDQEDEEDDEDEDEEEEQDDDGGWETVGTAPSAPLIAPAAELDKKRKAKAARKLSPAELRALAFAELTASPISNVLSSQVSALLDPLTPAAPSSSPLQPVLKDLHTHITNLPKQKAVSLDGLRKKGRVVPPVEGHNGKWAKMDLAWEMPRSEDLRVTGAWAWGGGYKEMGEYVVEIAVAMPQSLLQQKDYLFPRFSVKVAHYLVILASLLPSSLGPVTTSYFPLSGSLGYALDIRAAVKKGEEKVGLAKAKGAVLRIRIVAPASVFPTNKLAPTGNVVRPPSLLASTEGDNPQLDPASLPPTPLHSTALHLSTLSLSTTHLKYHHSLATSYPAYTSSVRLLRNWAQRRGYDASLGLTSDWWAWCVARSLNVGGKSAAGDVASLAAGGEAWAGWRKAVEWLASANWTEGIWFKSMTDETYSKDEFRRAFKGKPLFVDPTGTVNLAAGIELSTLETLKQDAKETISLLLAGIEDERKFESAFAREVRVTERFDNFARIVVPANPKVDADAAVDHPNSLSYLVSSINSTLTRALGTRARAFRITLPATPPLSTSAPAPKTPSAVTLSLGLILDPSDSLRLVDQGPSAEDEEACADFRAFWGAKSELRRFKDGAIVESVVWDEPSADGLGPQRSTIVRRIVEYILGERHGVPATNIDFFAGAMDHLVVEPYAIRRQIYLEDSVATGKGFTNVITAFDELVKETKELPDLPLGVASVQPCSPGLRYSSTFTPAARRLKDFERLPHSMRHIEPHDMLLTLESSGRWPDDLEGIQKIKAAFLSKIGEGLEATRSVLRAELVFDVDARSNDDNVALEILTATGWAFRARIFYDRSQLLLEEREEQLGDAADSSTGASPLDLYQQRFVHAPKHHAAISTLQHHFPFFSLTVRLFKRWVSSHMLSGHFADEQLELLVASVFIDPATTFNPPSSGATGFARVMERLATWKWRDEPLLVPIYTFTSAVTSGRRAVLPTTKKAQAVSNFQELRLAKPNIDEHAWVIATEEDVEGTVWGVETNKVVAVRIRGLARATSATLEEGVVKGGLVVEQLFSPPLADYAFLIHLDASRIPRHFQALAPEPAALASRSRSSVLSGSMMGDLDEEDDDIRVGWDPVADFVDQLNCLYPSVFLLFHSEHGSPVIGGIWHPSGESPRAFSVGLSFPVKPVAAEEGKAKVVLDKKAIFREIERVGKGLVVKVEETKR</sequence>
<evidence type="ECO:0000259" key="11">
    <source>
        <dbReference type="Pfam" id="PF17407"/>
    </source>
</evidence>
<evidence type="ECO:0000313" key="13">
    <source>
        <dbReference type="EMBL" id="PRQ76671.1"/>
    </source>
</evidence>
<dbReference type="GO" id="GO:0003723">
    <property type="term" value="F:RNA binding"/>
    <property type="evidence" value="ECO:0007669"/>
    <property type="project" value="UniProtKB-KW"/>
</dbReference>
<gene>
    <name evidence="12" type="primary">FGENESH: predicted gene_2.164</name>
    <name evidence="13" type="ORF">AAT19DRAFT_12089</name>
    <name evidence="12" type="ORF">BN2166_0009950</name>
</gene>
<evidence type="ECO:0000256" key="1">
    <source>
        <dbReference type="ARBA" id="ARBA00004604"/>
    </source>
</evidence>
<dbReference type="Proteomes" id="UP000199069">
    <property type="component" value="Unassembled WGS sequence"/>
</dbReference>
<evidence type="ECO:0000259" key="6">
    <source>
        <dbReference type="Pfam" id="PF03813"/>
    </source>
</evidence>
<dbReference type="Pfam" id="PF03813">
    <property type="entry name" value="Nrap"/>
    <property type="match status" value="1"/>
</dbReference>
<feature type="domain" description="Nrap protein" evidence="9">
    <location>
        <begin position="791"/>
        <end position="988"/>
    </location>
</feature>
<dbReference type="InterPro" id="IPR035082">
    <property type="entry name" value="Nrap_D1"/>
</dbReference>
<evidence type="ECO:0000256" key="3">
    <source>
        <dbReference type="ARBA" id="ARBA00022884"/>
    </source>
</evidence>
<dbReference type="GO" id="GO:0006409">
    <property type="term" value="P:tRNA export from nucleus"/>
    <property type="evidence" value="ECO:0007669"/>
    <property type="project" value="TreeGrafter"/>
</dbReference>
<feature type="compositionally biased region" description="Acidic residues" evidence="5">
    <location>
        <begin position="117"/>
        <end position="138"/>
    </location>
</feature>
<dbReference type="InterPro" id="IPR005554">
    <property type="entry name" value="NOL6/Upt22"/>
</dbReference>
<dbReference type="PANTHER" id="PTHR17972:SF0">
    <property type="entry name" value="NUCLEOLAR PROTEIN 6"/>
    <property type="match status" value="1"/>
</dbReference>
<dbReference type="Pfam" id="PF17403">
    <property type="entry name" value="Nrap_D2"/>
    <property type="match status" value="1"/>
</dbReference>
<dbReference type="Pfam" id="PF17405">
    <property type="entry name" value="Nrap_D4"/>
    <property type="match status" value="1"/>
</dbReference>
<dbReference type="GO" id="GO:0034456">
    <property type="term" value="C:UTP-C complex"/>
    <property type="evidence" value="ECO:0007669"/>
    <property type="project" value="TreeGrafter"/>
</dbReference>
<feature type="domain" description="Nrap protein" evidence="6">
    <location>
        <begin position="289"/>
        <end position="443"/>
    </location>
</feature>
<dbReference type="InterPro" id="IPR035371">
    <property type="entry name" value="Nrap_D6"/>
</dbReference>
<dbReference type="GO" id="GO:0032040">
    <property type="term" value="C:small-subunit processome"/>
    <property type="evidence" value="ECO:0007669"/>
    <property type="project" value="TreeGrafter"/>
</dbReference>
<dbReference type="Pfam" id="PF17406">
    <property type="entry name" value="Nrap_D5"/>
    <property type="match status" value="1"/>
</dbReference>
<feature type="domain" description="Nrap protein" evidence="7">
    <location>
        <begin position="450"/>
        <end position="595"/>
    </location>
</feature>
<dbReference type="OrthoDB" id="10251401at2759"/>
<dbReference type="GO" id="GO:0032545">
    <property type="term" value="C:CURI complex"/>
    <property type="evidence" value="ECO:0007669"/>
    <property type="project" value="TreeGrafter"/>
</dbReference>
<evidence type="ECO:0000259" key="9">
    <source>
        <dbReference type="Pfam" id="PF17405"/>
    </source>
</evidence>
<dbReference type="Proteomes" id="UP000239560">
    <property type="component" value="Unassembled WGS sequence"/>
</dbReference>
<comment type="subcellular location">
    <subcellularLocation>
        <location evidence="1">Nucleus</location>
        <location evidence="1">Nucleolus</location>
    </subcellularLocation>
</comment>
<dbReference type="InterPro" id="IPR035368">
    <property type="entry name" value="Nrap_D3"/>
</dbReference>
<dbReference type="Pfam" id="PF17404">
    <property type="entry name" value="Nrap_D3"/>
    <property type="match status" value="1"/>
</dbReference>
<dbReference type="InterPro" id="IPR035367">
    <property type="entry name" value="Nrap_D2"/>
</dbReference>
<evidence type="ECO:0000259" key="8">
    <source>
        <dbReference type="Pfam" id="PF17404"/>
    </source>
</evidence>
<dbReference type="EMBL" id="LCTV02000002">
    <property type="protein sequence ID" value="PRQ76671.1"/>
    <property type="molecule type" value="Genomic_DNA"/>
</dbReference>
<keyword evidence="14" id="KW-1185">Reference proteome</keyword>